<dbReference type="AlphaFoldDB" id="A0A3Q9IN87"/>
<evidence type="ECO:0000313" key="2">
    <source>
        <dbReference type="Proteomes" id="UP000270673"/>
    </source>
</evidence>
<dbReference type="RefSeq" id="WP_127074691.1">
    <property type="nucleotide sequence ID" value="NZ_CP032819.1"/>
</dbReference>
<accession>A0A3Q9IN87</accession>
<name>A0A3Q9IN87_9BACT</name>
<sequence length="210" mass="24501">MAKHYNSLLRGLSGRIGNTIFYRNGNQDCIRSYPLEYHDANTPEQQKNRKRLTVALRFYQQLKETLLKEVWKNEGHRQKTNGYALFMKRNIHVFTPEGKIADFSRLQIGIGRRQDVNNMAYSVSPEDKVTLQWDDNSGSPTAKATDRLIVVVLYGNRSFTPVVLDHLPFLREDEIATFSLQRKKGIKAHIYCFFASQDYTHFSNDKYFKL</sequence>
<evidence type="ECO:0000313" key="1">
    <source>
        <dbReference type="EMBL" id="AZS28176.1"/>
    </source>
</evidence>
<dbReference type="KEGG" id="buy:D8S85_00500"/>
<dbReference type="InterPro" id="IPR046233">
    <property type="entry name" value="DUF6266"/>
</dbReference>
<gene>
    <name evidence="1" type="ORF">D8S85_00500</name>
</gene>
<dbReference type="EMBL" id="CP032819">
    <property type="protein sequence ID" value="AZS28176.1"/>
    <property type="molecule type" value="Genomic_DNA"/>
</dbReference>
<dbReference type="Pfam" id="PF19781">
    <property type="entry name" value="DUF6266"/>
    <property type="match status" value="1"/>
</dbReference>
<dbReference type="Proteomes" id="UP000270673">
    <property type="component" value="Chromosome"/>
</dbReference>
<keyword evidence="2" id="KW-1185">Reference proteome</keyword>
<organism evidence="1 2">
    <name type="scientific">Butyricimonas faecalis</name>
    <dbReference type="NCBI Taxonomy" id="2093856"/>
    <lineage>
        <taxon>Bacteria</taxon>
        <taxon>Pseudomonadati</taxon>
        <taxon>Bacteroidota</taxon>
        <taxon>Bacteroidia</taxon>
        <taxon>Bacteroidales</taxon>
        <taxon>Odoribacteraceae</taxon>
        <taxon>Butyricimonas</taxon>
    </lineage>
</organism>
<reference evidence="1 2" key="1">
    <citation type="submission" date="2018-10" db="EMBL/GenBank/DDBJ databases">
        <title>Butyricimonas faecalis sp. nov., isolated from human faeces and emended description of the genus Butyricimonas.</title>
        <authorList>
            <person name="Le Roy T."/>
            <person name="Van der Smissen P."/>
            <person name="Paquot A."/>
            <person name="Delzenne N."/>
            <person name="Muccioli G."/>
            <person name="Collet J.-F."/>
            <person name="Cani P.D."/>
        </authorList>
    </citation>
    <scope>NUCLEOTIDE SEQUENCE [LARGE SCALE GENOMIC DNA]</scope>
    <source>
        <strain evidence="1 2">H184</strain>
    </source>
</reference>
<proteinExistence type="predicted"/>
<dbReference type="OrthoDB" id="656016at2"/>
<protein>
    <submittedName>
        <fullName evidence="1">Uncharacterized protein</fullName>
    </submittedName>
</protein>